<organism evidence="3 4">
    <name type="scientific">Cylindrotheca closterium</name>
    <dbReference type="NCBI Taxonomy" id="2856"/>
    <lineage>
        <taxon>Eukaryota</taxon>
        <taxon>Sar</taxon>
        <taxon>Stramenopiles</taxon>
        <taxon>Ochrophyta</taxon>
        <taxon>Bacillariophyta</taxon>
        <taxon>Bacillariophyceae</taxon>
        <taxon>Bacillariophycidae</taxon>
        <taxon>Bacillariales</taxon>
        <taxon>Bacillariaceae</taxon>
        <taxon>Cylindrotheca</taxon>
    </lineage>
</organism>
<dbReference type="Proteomes" id="UP001295423">
    <property type="component" value="Unassembled WGS sequence"/>
</dbReference>
<evidence type="ECO:0000313" key="3">
    <source>
        <dbReference type="EMBL" id="CAJ1967434.1"/>
    </source>
</evidence>
<gene>
    <name evidence="3" type="ORF">CYCCA115_LOCUS22773</name>
</gene>
<name>A0AAD2GAF8_9STRA</name>
<reference evidence="3" key="1">
    <citation type="submission" date="2023-08" db="EMBL/GenBank/DDBJ databases">
        <authorList>
            <person name="Audoor S."/>
            <person name="Bilcke G."/>
        </authorList>
    </citation>
    <scope>NUCLEOTIDE SEQUENCE</scope>
</reference>
<comment type="caution">
    <text evidence="3">The sequence shown here is derived from an EMBL/GenBank/DDBJ whole genome shotgun (WGS) entry which is preliminary data.</text>
</comment>
<dbReference type="AlphaFoldDB" id="A0AAD2GAF8"/>
<dbReference type="InterPro" id="IPR049227">
    <property type="entry name" value="DUF6824"/>
</dbReference>
<feature type="region of interest" description="Disordered" evidence="1">
    <location>
        <begin position="1"/>
        <end position="27"/>
    </location>
</feature>
<accession>A0AAD2GAF8</accession>
<dbReference type="Pfam" id="PF20710">
    <property type="entry name" value="DUF6824"/>
    <property type="match status" value="1"/>
</dbReference>
<keyword evidence="4" id="KW-1185">Reference proteome</keyword>
<feature type="domain" description="DUF6824" evidence="2">
    <location>
        <begin position="345"/>
        <end position="424"/>
    </location>
</feature>
<evidence type="ECO:0000313" key="4">
    <source>
        <dbReference type="Proteomes" id="UP001295423"/>
    </source>
</evidence>
<sequence length="433" mass="49467">MNAELNIQIPKPVDVSPPTSSEDVEKGKRDFDAELASSLEKLSLEEREKALFDLHGIYSSNSQNEDEARQQQWMDTMKEQLNKKKHGTAYELAEKLDFAYVSNPILMDMFLKACDCEPFEASEKMIYFFELKRQIFGVQKLVKDITLDDLDEKDKEYLIDGSIQILPFGDMSGRDILMLHGSRKQKDSIKSEERVGFYIFMESAKRAYHSKMSRVVLVYFGLEAPAPETSRQSGLWFGMPFRAAGIHLCTGNTTELVRDCSGITMLPEKCLARTRVHIGSYDECHESLSSYGIPSHLLPATFADSPTISHHLEWYRQLEERTKKLSTMPPSPSALPAPGTYCEKDVLFGHKRNHTGNALMRKLVELQQEAYDLAPKARKVKLAMKIVEQIQQSGGRFLRRDDEGDWVEVSSDKARDKVAHTFRNLRRIISQQQ</sequence>
<evidence type="ECO:0000259" key="2">
    <source>
        <dbReference type="Pfam" id="PF20710"/>
    </source>
</evidence>
<dbReference type="EMBL" id="CAKOGP040002325">
    <property type="protein sequence ID" value="CAJ1967434.1"/>
    <property type="molecule type" value="Genomic_DNA"/>
</dbReference>
<proteinExistence type="predicted"/>
<evidence type="ECO:0000256" key="1">
    <source>
        <dbReference type="SAM" id="MobiDB-lite"/>
    </source>
</evidence>
<protein>
    <recommendedName>
        <fullName evidence="2">DUF6824 domain-containing protein</fullName>
    </recommendedName>
</protein>